<dbReference type="EMBL" id="MU006794">
    <property type="protein sequence ID" value="KAF2637146.1"/>
    <property type="molecule type" value="Genomic_DNA"/>
</dbReference>
<sequence length="195" mass="21757">MPGRNHRNVNSDNINGNNDNHRSANDNPPVNLTNGITPLYNAVADQTDTNNYSTGQGSWTQNHNDSMQLLQQIQDSTSAMYAYLNNNLMQIEPRMIYNFHQAQWRNSNNVARVANIAYTSRNLYWQLVPLVSLQDGQRIPGFPQSLADIQNMTRDACQAVLMALNYPALTNGDTEVAREYLKSAVGICVPSGPQS</sequence>
<feature type="region of interest" description="Disordered" evidence="1">
    <location>
        <begin position="1"/>
        <end position="33"/>
    </location>
</feature>
<organism evidence="2 3">
    <name type="scientific">Massarina eburnea CBS 473.64</name>
    <dbReference type="NCBI Taxonomy" id="1395130"/>
    <lineage>
        <taxon>Eukaryota</taxon>
        <taxon>Fungi</taxon>
        <taxon>Dikarya</taxon>
        <taxon>Ascomycota</taxon>
        <taxon>Pezizomycotina</taxon>
        <taxon>Dothideomycetes</taxon>
        <taxon>Pleosporomycetidae</taxon>
        <taxon>Pleosporales</taxon>
        <taxon>Massarineae</taxon>
        <taxon>Massarinaceae</taxon>
        <taxon>Massarina</taxon>
    </lineage>
</organism>
<dbReference type="OrthoDB" id="5405293at2759"/>
<dbReference type="AlphaFoldDB" id="A0A6A6RP97"/>
<proteinExistence type="predicted"/>
<accession>A0A6A6RP97</accession>
<gene>
    <name evidence="2" type="ORF">P280DRAFT_521302</name>
</gene>
<evidence type="ECO:0000313" key="2">
    <source>
        <dbReference type="EMBL" id="KAF2637146.1"/>
    </source>
</evidence>
<evidence type="ECO:0000256" key="1">
    <source>
        <dbReference type="SAM" id="MobiDB-lite"/>
    </source>
</evidence>
<name>A0A6A6RP97_9PLEO</name>
<reference evidence="2" key="1">
    <citation type="journal article" date="2020" name="Stud. Mycol.">
        <title>101 Dothideomycetes genomes: a test case for predicting lifestyles and emergence of pathogens.</title>
        <authorList>
            <person name="Haridas S."/>
            <person name="Albert R."/>
            <person name="Binder M."/>
            <person name="Bloem J."/>
            <person name="Labutti K."/>
            <person name="Salamov A."/>
            <person name="Andreopoulos B."/>
            <person name="Baker S."/>
            <person name="Barry K."/>
            <person name="Bills G."/>
            <person name="Bluhm B."/>
            <person name="Cannon C."/>
            <person name="Castanera R."/>
            <person name="Culley D."/>
            <person name="Daum C."/>
            <person name="Ezra D."/>
            <person name="Gonzalez J."/>
            <person name="Henrissat B."/>
            <person name="Kuo A."/>
            <person name="Liang C."/>
            <person name="Lipzen A."/>
            <person name="Lutzoni F."/>
            <person name="Magnuson J."/>
            <person name="Mondo S."/>
            <person name="Nolan M."/>
            <person name="Ohm R."/>
            <person name="Pangilinan J."/>
            <person name="Park H.-J."/>
            <person name="Ramirez L."/>
            <person name="Alfaro M."/>
            <person name="Sun H."/>
            <person name="Tritt A."/>
            <person name="Yoshinaga Y."/>
            <person name="Zwiers L.-H."/>
            <person name="Turgeon B."/>
            <person name="Goodwin S."/>
            <person name="Spatafora J."/>
            <person name="Crous P."/>
            <person name="Grigoriev I."/>
        </authorList>
    </citation>
    <scope>NUCLEOTIDE SEQUENCE</scope>
    <source>
        <strain evidence="2">CBS 473.64</strain>
    </source>
</reference>
<protein>
    <submittedName>
        <fullName evidence="2">Uncharacterized protein</fullName>
    </submittedName>
</protein>
<evidence type="ECO:0000313" key="3">
    <source>
        <dbReference type="Proteomes" id="UP000799753"/>
    </source>
</evidence>
<keyword evidence="3" id="KW-1185">Reference proteome</keyword>
<feature type="compositionally biased region" description="Low complexity" evidence="1">
    <location>
        <begin position="8"/>
        <end position="18"/>
    </location>
</feature>
<dbReference type="Proteomes" id="UP000799753">
    <property type="component" value="Unassembled WGS sequence"/>
</dbReference>